<dbReference type="AlphaFoldDB" id="X1EMV4"/>
<dbReference type="EMBL" id="BARU01001875">
    <property type="protein sequence ID" value="GAH21685.1"/>
    <property type="molecule type" value="Genomic_DNA"/>
</dbReference>
<proteinExistence type="predicted"/>
<protein>
    <submittedName>
        <fullName evidence="1">Uncharacterized protein</fullName>
    </submittedName>
</protein>
<comment type="caution">
    <text evidence="1">The sequence shown here is derived from an EMBL/GenBank/DDBJ whole genome shotgun (WGS) entry which is preliminary data.</text>
</comment>
<sequence>MAISNEEFKQAQEYEVKHIVKYKWKEEWKKLYRAHLNNFFKIGCSFPDSVVVD</sequence>
<evidence type="ECO:0000313" key="1">
    <source>
        <dbReference type="EMBL" id="GAH21685.1"/>
    </source>
</evidence>
<name>X1EMV4_9ZZZZ</name>
<accession>X1EMV4</accession>
<organism evidence="1">
    <name type="scientific">marine sediment metagenome</name>
    <dbReference type="NCBI Taxonomy" id="412755"/>
    <lineage>
        <taxon>unclassified sequences</taxon>
        <taxon>metagenomes</taxon>
        <taxon>ecological metagenomes</taxon>
    </lineage>
</organism>
<reference evidence="1" key="1">
    <citation type="journal article" date="2014" name="Front. Microbiol.">
        <title>High frequency of phylogenetically diverse reductive dehalogenase-homologous genes in deep subseafloor sedimentary metagenomes.</title>
        <authorList>
            <person name="Kawai M."/>
            <person name="Futagami T."/>
            <person name="Toyoda A."/>
            <person name="Takaki Y."/>
            <person name="Nishi S."/>
            <person name="Hori S."/>
            <person name="Arai W."/>
            <person name="Tsubouchi T."/>
            <person name="Morono Y."/>
            <person name="Uchiyama I."/>
            <person name="Ito T."/>
            <person name="Fujiyama A."/>
            <person name="Inagaki F."/>
            <person name="Takami H."/>
        </authorList>
    </citation>
    <scope>NUCLEOTIDE SEQUENCE</scope>
    <source>
        <strain evidence="1">Expedition CK06-06</strain>
    </source>
</reference>
<gene>
    <name evidence="1" type="ORF">S03H2_04667</name>
</gene>
<feature type="non-terminal residue" evidence="1">
    <location>
        <position position="53"/>
    </location>
</feature>